<comment type="caution">
    <text evidence="10">The sequence shown here is derived from an EMBL/GenBank/DDBJ whole genome shotgun (WGS) entry which is preliminary data.</text>
</comment>
<feature type="domain" description="Glycosyltransferase RgtA/B/C/D-like" evidence="9">
    <location>
        <begin position="62"/>
        <end position="221"/>
    </location>
</feature>
<gene>
    <name evidence="10" type="ORF">CLV98_11427</name>
</gene>
<keyword evidence="6 8" id="KW-1133">Transmembrane helix</keyword>
<evidence type="ECO:0000313" key="11">
    <source>
        <dbReference type="Proteomes" id="UP000245880"/>
    </source>
</evidence>
<evidence type="ECO:0000256" key="4">
    <source>
        <dbReference type="ARBA" id="ARBA00022679"/>
    </source>
</evidence>
<comment type="subcellular location">
    <subcellularLocation>
        <location evidence="1">Cell membrane</location>
        <topology evidence="1">Multi-pass membrane protein</topology>
    </subcellularLocation>
</comment>
<feature type="transmembrane region" description="Helical" evidence="8">
    <location>
        <begin position="12"/>
        <end position="30"/>
    </location>
</feature>
<dbReference type="GO" id="GO:0005886">
    <property type="term" value="C:plasma membrane"/>
    <property type="evidence" value="ECO:0007669"/>
    <property type="project" value="UniProtKB-SubCell"/>
</dbReference>
<dbReference type="OrthoDB" id="9792789at2"/>
<keyword evidence="4 10" id="KW-0808">Transferase</keyword>
<proteinExistence type="predicted"/>
<feature type="transmembrane region" description="Helical" evidence="8">
    <location>
        <begin position="379"/>
        <end position="400"/>
    </location>
</feature>
<keyword evidence="11" id="KW-1185">Reference proteome</keyword>
<dbReference type="RefSeq" id="WP_109677186.1">
    <property type="nucleotide sequence ID" value="NZ_QGDT01000014.1"/>
</dbReference>
<evidence type="ECO:0000256" key="6">
    <source>
        <dbReference type="ARBA" id="ARBA00022989"/>
    </source>
</evidence>
<sequence>MKLTPTSRKIILILYVSFGFLWGLGQAPLFDEDEAFFAEGTREMVLRNDFVSTFVNQEQRFDKPPLTNWLQYASAEVFGWSEWAMRLPSALAALMWMTFIYLFCKRRLGESAAFFATLVAASSLQITIIGKAALADSLLNATLAGAIFCLYEAIDKGINKKFLRMFFVLTGIGFLAKGPIAVLVPGATFLLFLLRWNRWNLLLKIWDPIGLLLFVAIAGPWYYLAYQASGIDFINGFFLSHNVNRFQTAFEGHYGGILYFVPVLILGLLPFTAVVLRALGRVRFLLHDSWFSFLLLWFLFVFVLFSMSGTKLHHYIIYGYTPLCAIGGWYMTQAKSLPLVWPSLLFMFLLTTIPFVVHRVTPTIHDAYALDIIAGVPDVFSFTYALCMGALIGILLLAAWLKSIPLELRSIMIGAVTLVTVNILWMPRLGALLQAPVKEAALLAKRKELTNIVVMNHYNPSFYYYATQFAQERSPLPGDLVFGRKASLKGFQIEHTYYEHYGIVLVRLAEN</sequence>
<dbReference type="GO" id="GO:0009103">
    <property type="term" value="P:lipopolysaccharide biosynthetic process"/>
    <property type="evidence" value="ECO:0007669"/>
    <property type="project" value="UniProtKB-ARBA"/>
</dbReference>
<evidence type="ECO:0000256" key="2">
    <source>
        <dbReference type="ARBA" id="ARBA00022475"/>
    </source>
</evidence>
<reference evidence="10 11" key="1">
    <citation type="submission" date="2018-03" db="EMBL/GenBank/DDBJ databases">
        <title>Genomic Encyclopedia of Archaeal and Bacterial Type Strains, Phase II (KMG-II): from individual species to whole genera.</title>
        <authorList>
            <person name="Goeker M."/>
        </authorList>
    </citation>
    <scope>NUCLEOTIDE SEQUENCE [LARGE SCALE GENOMIC DNA]</scope>
    <source>
        <strain evidence="10 11">DSM 100346</strain>
    </source>
</reference>
<feature type="transmembrane region" description="Helical" evidence="8">
    <location>
        <begin position="257"/>
        <end position="278"/>
    </location>
</feature>
<dbReference type="AlphaFoldDB" id="A0A316ADD0"/>
<keyword evidence="2" id="KW-1003">Cell membrane</keyword>
<organism evidence="10 11">
    <name type="scientific">Dyadobacter jejuensis</name>
    <dbReference type="NCBI Taxonomy" id="1082580"/>
    <lineage>
        <taxon>Bacteria</taxon>
        <taxon>Pseudomonadati</taxon>
        <taxon>Bacteroidota</taxon>
        <taxon>Cytophagia</taxon>
        <taxon>Cytophagales</taxon>
        <taxon>Spirosomataceae</taxon>
        <taxon>Dyadobacter</taxon>
    </lineage>
</organism>
<keyword evidence="7 8" id="KW-0472">Membrane</keyword>
<feature type="transmembrane region" description="Helical" evidence="8">
    <location>
        <begin position="290"/>
        <end position="308"/>
    </location>
</feature>
<feature type="transmembrane region" description="Helical" evidence="8">
    <location>
        <begin position="138"/>
        <end position="154"/>
    </location>
</feature>
<evidence type="ECO:0000256" key="7">
    <source>
        <dbReference type="ARBA" id="ARBA00023136"/>
    </source>
</evidence>
<evidence type="ECO:0000256" key="3">
    <source>
        <dbReference type="ARBA" id="ARBA00022676"/>
    </source>
</evidence>
<dbReference type="PANTHER" id="PTHR33908">
    <property type="entry name" value="MANNOSYLTRANSFERASE YKCB-RELATED"/>
    <property type="match status" value="1"/>
</dbReference>
<protein>
    <submittedName>
        <fullName evidence="10">Dolichyl-phosphate-mannose-protein mannosyltransferase</fullName>
    </submittedName>
</protein>
<evidence type="ECO:0000256" key="8">
    <source>
        <dbReference type="SAM" id="Phobius"/>
    </source>
</evidence>
<feature type="transmembrane region" description="Helical" evidence="8">
    <location>
        <begin position="315"/>
        <end position="332"/>
    </location>
</feature>
<accession>A0A316ADD0</accession>
<dbReference type="InterPro" id="IPR050297">
    <property type="entry name" value="LipidA_mod_glycosyltrf_83"/>
</dbReference>
<dbReference type="Pfam" id="PF13231">
    <property type="entry name" value="PMT_2"/>
    <property type="match status" value="1"/>
</dbReference>
<dbReference type="GO" id="GO:0016763">
    <property type="term" value="F:pentosyltransferase activity"/>
    <property type="evidence" value="ECO:0007669"/>
    <property type="project" value="TreeGrafter"/>
</dbReference>
<feature type="transmembrane region" description="Helical" evidence="8">
    <location>
        <begin position="406"/>
        <end position="425"/>
    </location>
</feature>
<dbReference type="PANTHER" id="PTHR33908:SF3">
    <property type="entry name" value="UNDECAPRENYL PHOSPHATE-ALPHA-4-AMINO-4-DEOXY-L-ARABINOSE ARABINOSYL TRANSFERASE"/>
    <property type="match status" value="1"/>
</dbReference>
<name>A0A316ADD0_9BACT</name>
<dbReference type="EMBL" id="QGDT01000014">
    <property type="protein sequence ID" value="PWJ55258.1"/>
    <property type="molecule type" value="Genomic_DNA"/>
</dbReference>
<keyword evidence="5 8" id="KW-0812">Transmembrane</keyword>
<dbReference type="InterPro" id="IPR038731">
    <property type="entry name" value="RgtA/B/C-like"/>
</dbReference>
<evidence type="ECO:0000313" key="10">
    <source>
        <dbReference type="EMBL" id="PWJ55258.1"/>
    </source>
</evidence>
<feature type="transmembrane region" description="Helical" evidence="8">
    <location>
        <begin position="166"/>
        <end position="193"/>
    </location>
</feature>
<feature type="transmembrane region" description="Helical" evidence="8">
    <location>
        <begin position="83"/>
        <end position="104"/>
    </location>
</feature>
<feature type="transmembrane region" description="Helical" evidence="8">
    <location>
        <begin position="205"/>
        <end position="224"/>
    </location>
</feature>
<feature type="transmembrane region" description="Helical" evidence="8">
    <location>
        <begin position="111"/>
        <end position="132"/>
    </location>
</feature>
<evidence type="ECO:0000259" key="9">
    <source>
        <dbReference type="Pfam" id="PF13231"/>
    </source>
</evidence>
<evidence type="ECO:0000256" key="1">
    <source>
        <dbReference type="ARBA" id="ARBA00004651"/>
    </source>
</evidence>
<keyword evidence="3 10" id="KW-0328">Glycosyltransferase</keyword>
<evidence type="ECO:0000256" key="5">
    <source>
        <dbReference type="ARBA" id="ARBA00022692"/>
    </source>
</evidence>
<dbReference type="GO" id="GO:0010041">
    <property type="term" value="P:response to iron(III) ion"/>
    <property type="evidence" value="ECO:0007669"/>
    <property type="project" value="TreeGrafter"/>
</dbReference>
<feature type="transmembrane region" description="Helical" evidence="8">
    <location>
        <begin position="338"/>
        <end position="358"/>
    </location>
</feature>
<dbReference type="Proteomes" id="UP000245880">
    <property type="component" value="Unassembled WGS sequence"/>
</dbReference>